<sequence length="236" mass="23834">MTSNMRWAAIAATALLSAASAHAAEKRFGLTSFAAIEVGADVDVEVVTRAPVSAVATGSQDALDRLTVENRDGRLVIGMRQFAGDDRRGSSPGAVLLRINAATLQSATLVGAGSLHIDGMKGQRVALGLRGPGKLSVDAVDTDRLAVAMIGNGTLTLAGKAKQAQMTLSGSGVVDAGKLAVDGLISDSEGTGDHIFNAVKSAAITARGSGKTVVLGRPVCTVRNVGTGTVACGRAR</sequence>
<keyword evidence="1" id="KW-0732">Signal</keyword>
<dbReference type="Proteomes" id="UP000076234">
    <property type="component" value="Chromosome"/>
</dbReference>
<dbReference type="KEGG" id="ster:AOA14_03955"/>
<dbReference type="InterPro" id="IPR021255">
    <property type="entry name" value="DUF2807"/>
</dbReference>
<dbReference type="Gene3D" id="2.160.20.120">
    <property type="match status" value="1"/>
</dbReference>
<evidence type="ECO:0000256" key="1">
    <source>
        <dbReference type="SAM" id="SignalP"/>
    </source>
</evidence>
<feature type="signal peptide" evidence="1">
    <location>
        <begin position="1"/>
        <end position="23"/>
    </location>
</feature>
<dbReference type="Pfam" id="PF10988">
    <property type="entry name" value="DUF2807"/>
    <property type="match status" value="1"/>
</dbReference>
<organism evidence="3 4">
    <name type="scientific">Sphingopyxis terrae subsp. terrae NBRC 15098</name>
    <dbReference type="NCBI Taxonomy" id="1219058"/>
    <lineage>
        <taxon>Bacteria</taxon>
        <taxon>Pseudomonadati</taxon>
        <taxon>Pseudomonadota</taxon>
        <taxon>Alphaproteobacteria</taxon>
        <taxon>Sphingomonadales</taxon>
        <taxon>Sphingomonadaceae</taxon>
        <taxon>Sphingopyxis</taxon>
    </lineage>
</organism>
<reference evidence="3 4" key="2">
    <citation type="journal article" date="2016" name="Genome Announc.">
        <title>Complete Genome Sequence of Sphingopyxis terrae Strain 203-1 (NBRC 111660), a Polyethylene Glycol Degrader.</title>
        <authorList>
            <person name="Ohtsubo Y."/>
            <person name="Nonoyama S."/>
            <person name="Nagata Y."/>
            <person name="Numata M."/>
            <person name="Tsuchikane K."/>
            <person name="Hosoyama A."/>
            <person name="Yamazoe A."/>
            <person name="Tsuda M."/>
            <person name="Fujita N."/>
            <person name="Kawai F."/>
        </authorList>
    </citation>
    <scope>NUCLEOTIDE SEQUENCE [LARGE SCALE GENOMIC DNA]</scope>
    <source>
        <strain evidence="3 4">203-1</strain>
    </source>
</reference>
<dbReference type="AlphaFoldDB" id="A0A142VVD8"/>
<feature type="chain" id="PRO_5007502369" description="Putative auto-transporter adhesin head GIN domain-containing protein" evidence="1">
    <location>
        <begin position="24"/>
        <end position="236"/>
    </location>
</feature>
<reference evidence="4" key="1">
    <citation type="submission" date="2015-11" db="EMBL/GenBank/DDBJ databases">
        <title>Complete genome sequence of a polyethylene glycol-degrading strain Sphingopyxis terrae strain 203-1 (NBRC 15098).</title>
        <authorList>
            <person name="Yoshiyuki O."/>
            <person name="Shouta N."/>
            <person name="Nagata Y."/>
            <person name="Numata M."/>
            <person name="Tsuchikane K."/>
            <person name="Hosoyama A."/>
            <person name="Yamazoe A."/>
            <person name="Tsuda M."/>
            <person name="Fujita N."/>
            <person name="Kawai F."/>
        </authorList>
    </citation>
    <scope>NUCLEOTIDE SEQUENCE [LARGE SCALE GENOMIC DNA]</scope>
    <source>
        <strain evidence="4">203-1</strain>
    </source>
</reference>
<evidence type="ECO:0000313" key="4">
    <source>
        <dbReference type="Proteomes" id="UP000076234"/>
    </source>
</evidence>
<name>A0A142VVD8_9SPHN</name>
<protein>
    <recommendedName>
        <fullName evidence="2">Putative auto-transporter adhesin head GIN domain-containing protein</fullName>
    </recommendedName>
</protein>
<accession>A0A142VVD8</accession>
<feature type="domain" description="Putative auto-transporter adhesin head GIN" evidence="2">
    <location>
        <begin position="33"/>
        <end position="218"/>
    </location>
</feature>
<proteinExistence type="predicted"/>
<dbReference type="RefSeq" id="WP_062900848.1">
    <property type="nucleotide sequence ID" value="NZ_CP013342.1"/>
</dbReference>
<dbReference type="EMBL" id="CP013342">
    <property type="protein sequence ID" value="AMU93756.1"/>
    <property type="molecule type" value="Genomic_DNA"/>
</dbReference>
<evidence type="ECO:0000259" key="2">
    <source>
        <dbReference type="Pfam" id="PF10988"/>
    </source>
</evidence>
<dbReference type="STRING" id="1219058.AOA14_03955"/>
<gene>
    <name evidence="3" type="ORF">AOA14_03955</name>
</gene>
<evidence type="ECO:0000313" key="3">
    <source>
        <dbReference type="EMBL" id="AMU93756.1"/>
    </source>
</evidence>